<feature type="compositionally biased region" description="Polar residues" evidence="1">
    <location>
        <begin position="1"/>
        <end position="36"/>
    </location>
</feature>
<dbReference type="Proteomes" id="UP000255230">
    <property type="component" value="Unassembled WGS sequence"/>
</dbReference>
<gene>
    <name evidence="3" type="primary">fis</name>
    <name evidence="3" type="ORF">NCTC10465_01396</name>
</gene>
<dbReference type="InterPro" id="IPR002197">
    <property type="entry name" value="HTH_Fis"/>
</dbReference>
<dbReference type="PRINTS" id="PR01590">
    <property type="entry name" value="HTHFIS"/>
</dbReference>
<dbReference type="InterPro" id="IPR009057">
    <property type="entry name" value="Homeodomain-like_sf"/>
</dbReference>
<dbReference type="Gene3D" id="1.10.10.60">
    <property type="entry name" value="Homeodomain-like"/>
    <property type="match status" value="1"/>
</dbReference>
<feature type="region of interest" description="Disordered" evidence="1">
    <location>
        <begin position="1"/>
        <end position="37"/>
    </location>
</feature>
<feature type="domain" description="DNA binding HTH" evidence="2">
    <location>
        <begin position="66"/>
        <end position="104"/>
    </location>
</feature>
<reference evidence="3 4" key="1">
    <citation type="submission" date="2018-06" db="EMBL/GenBank/DDBJ databases">
        <authorList>
            <consortium name="Pathogen Informatics"/>
            <person name="Doyle S."/>
        </authorList>
    </citation>
    <scope>NUCLEOTIDE SEQUENCE [LARGE SCALE GENOMIC DNA]</scope>
    <source>
        <strain evidence="3 4">NCTC10465</strain>
    </source>
</reference>
<name>A0A378QAB1_FAUOS</name>
<evidence type="ECO:0000313" key="3">
    <source>
        <dbReference type="EMBL" id="STY97612.1"/>
    </source>
</evidence>
<dbReference type="PANTHER" id="PTHR47918:SF1">
    <property type="entry name" value="DNA-BINDING PROTEIN FIS"/>
    <property type="match status" value="1"/>
</dbReference>
<dbReference type="GO" id="GO:0043565">
    <property type="term" value="F:sequence-specific DNA binding"/>
    <property type="evidence" value="ECO:0007669"/>
    <property type="project" value="InterPro"/>
</dbReference>
<dbReference type="InterPro" id="IPR050207">
    <property type="entry name" value="Trans_regulatory_Fis"/>
</dbReference>
<dbReference type="SUPFAM" id="SSF46689">
    <property type="entry name" value="Homeodomain-like"/>
    <property type="match status" value="1"/>
</dbReference>
<dbReference type="GeneID" id="68701789"/>
<dbReference type="PANTHER" id="PTHR47918">
    <property type="entry name" value="DNA-BINDING PROTEIN FIS"/>
    <property type="match status" value="1"/>
</dbReference>
<dbReference type="EMBL" id="UGPY01000001">
    <property type="protein sequence ID" value="STY97612.1"/>
    <property type="molecule type" value="Genomic_DNA"/>
</dbReference>
<dbReference type="AlphaFoldDB" id="A0A378QAB1"/>
<accession>A0A378QAB1</accession>
<evidence type="ECO:0000259" key="2">
    <source>
        <dbReference type="Pfam" id="PF02954"/>
    </source>
</evidence>
<proteinExistence type="predicted"/>
<organism evidence="3 4">
    <name type="scientific">Faucicola osloensis</name>
    <name type="common">Moraxella osloensis</name>
    <dbReference type="NCBI Taxonomy" id="34062"/>
    <lineage>
        <taxon>Bacteria</taxon>
        <taxon>Pseudomonadati</taxon>
        <taxon>Pseudomonadota</taxon>
        <taxon>Gammaproteobacteria</taxon>
        <taxon>Moraxellales</taxon>
        <taxon>Moraxellaceae</taxon>
        <taxon>Faucicola</taxon>
    </lineage>
</organism>
<dbReference type="Pfam" id="PF02954">
    <property type="entry name" value="HTH_8"/>
    <property type="match status" value="1"/>
</dbReference>
<sequence>MPNSVALQNRAKYSNMSDSPSNPYTTHTSSQTSPSASLAHHIELVVREYFDNLKEQQPTQLYELMLSQFEKPLISVVLEHTRGNQTKTAEILGLNRGTLRKKLKTHQLL</sequence>
<dbReference type="RefSeq" id="WP_227713353.1">
    <property type="nucleotide sequence ID" value="NZ_CBCRZU010000001.1"/>
</dbReference>
<evidence type="ECO:0000256" key="1">
    <source>
        <dbReference type="SAM" id="MobiDB-lite"/>
    </source>
</evidence>
<evidence type="ECO:0000313" key="4">
    <source>
        <dbReference type="Proteomes" id="UP000255230"/>
    </source>
</evidence>
<protein>
    <submittedName>
        <fullName evidence="3">Hin recombinational enhancer-binding protein</fullName>
    </submittedName>
</protein>
<keyword evidence="4" id="KW-1185">Reference proteome</keyword>